<feature type="compositionally biased region" description="Basic residues" evidence="1">
    <location>
        <begin position="23"/>
        <end position="32"/>
    </location>
</feature>
<dbReference type="Proteomes" id="UP001221898">
    <property type="component" value="Unassembled WGS sequence"/>
</dbReference>
<evidence type="ECO:0000313" key="2">
    <source>
        <dbReference type="EMBL" id="KAJ8414455.1"/>
    </source>
</evidence>
<reference evidence="2" key="1">
    <citation type="journal article" date="2023" name="Science">
        <title>Genome structures resolve the early diversification of teleost fishes.</title>
        <authorList>
            <person name="Parey E."/>
            <person name="Louis A."/>
            <person name="Montfort J."/>
            <person name="Bouchez O."/>
            <person name="Roques C."/>
            <person name="Iampietro C."/>
            <person name="Lluch J."/>
            <person name="Castinel A."/>
            <person name="Donnadieu C."/>
            <person name="Desvignes T."/>
            <person name="Floi Bucao C."/>
            <person name="Jouanno E."/>
            <person name="Wen M."/>
            <person name="Mejri S."/>
            <person name="Dirks R."/>
            <person name="Jansen H."/>
            <person name="Henkel C."/>
            <person name="Chen W.J."/>
            <person name="Zahm M."/>
            <person name="Cabau C."/>
            <person name="Klopp C."/>
            <person name="Thompson A.W."/>
            <person name="Robinson-Rechavi M."/>
            <person name="Braasch I."/>
            <person name="Lecointre G."/>
            <person name="Bobe J."/>
            <person name="Postlethwait J.H."/>
            <person name="Berthelot C."/>
            <person name="Roest Crollius H."/>
            <person name="Guiguen Y."/>
        </authorList>
    </citation>
    <scope>NUCLEOTIDE SEQUENCE</scope>
    <source>
        <strain evidence="2">NC1722</strain>
    </source>
</reference>
<sequence>MSQRGGFSPVPVRPFPKAETRKVNTKGRKRKVTAILTDSPVKRALEQEAEERKRKN</sequence>
<evidence type="ECO:0000313" key="3">
    <source>
        <dbReference type="Proteomes" id="UP001221898"/>
    </source>
</evidence>
<keyword evidence="3" id="KW-1185">Reference proteome</keyword>
<protein>
    <submittedName>
        <fullName evidence="2">Uncharacterized protein</fullName>
    </submittedName>
</protein>
<proteinExistence type="predicted"/>
<feature type="region of interest" description="Disordered" evidence="1">
    <location>
        <begin position="1"/>
        <end position="32"/>
    </location>
</feature>
<gene>
    <name evidence="2" type="ORF">AAFF_G00053250</name>
</gene>
<evidence type="ECO:0000256" key="1">
    <source>
        <dbReference type="SAM" id="MobiDB-lite"/>
    </source>
</evidence>
<dbReference type="EMBL" id="JAINUG010000013">
    <property type="protein sequence ID" value="KAJ8414455.1"/>
    <property type="molecule type" value="Genomic_DNA"/>
</dbReference>
<dbReference type="AlphaFoldDB" id="A0AAD7T4V4"/>
<accession>A0AAD7T4V4</accession>
<organism evidence="2 3">
    <name type="scientific">Aldrovandia affinis</name>
    <dbReference type="NCBI Taxonomy" id="143900"/>
    <lineage>
        <taxon>Eukaryota</taxon>
        <taxon>Metazoa</taxon>
        <taxon>Chordata</taxon>
        <taxon>Craniata</taxon>
        <taxon>Vertebrata</taxon>
        <taxon>Euteleostomi</taxon>
        <taxon>Actinopterygii</taxon>
        <taxon>Neopterygii</taxon>
        <taxon>Teleostei</taxon>
        <taxon>Notacanthiformes</taxon>
        <taxon>Halosauridae</taxon>
        <taxon>Aldrovandia</taxon>
    </lineage>
</organism>
<comment type="caution">
    <text evidence="2">The sequence shown here is derived from an EMBL/GenBank/DDBJ whole genome shotgun (WGS) entry which is preliminary data.</text>
</comment>
<name>A0AAD7T4V4_9TELE</name>